<evidence type="ECO:0000313" key="4">
    <source>
        <dbReference type="EMBL" id="QDT53432.1"/>
    </source>
</evidence>
<dbReference type="Pfam" id="PF00578">
    <property type="entry name" value="AhpC-TSA"/>
    <property type="match status" value="1"/>
</dbReference>
<dbReference type="InterPro" id="IPR000866">
    <property type="entry name" value="AhpC/TSA"/>
</dbReference>
<organism evidence="4 5">
    <name type="scientific">Caulifigura coniformis</name>
    <dbReference type="NCBI Taxonomy" id="2527983"/>
    <lineage>
        <taxon>Bacteria</taxon>
        <taxon>Pseudomonadati</taxon>
        <taxon>Planctomycetota</taxon>
        <taxon>Planctomycetia</taxon>
        <taxon>Planctomycetales</taxon>
        <taxon>Planctomycetaceae</taxon>
        <taxon>Caulifigura</taxon>
    </lineage>
</organism>
<evidence type="ECO:0000313" key="5">
    <source>
        <dbReference type="Proteomes" id="UP000315700"/>
    </source>
</evidence>
<dbReference type="PANTHER" id="PTHR42852:SF17">
    <property type="entry name" value="THIOREDOXIN-LIKE PROTEIN HI_1115"/>
    <property type="match status" value="1"/>
</dbReference>
<gene>
    <name evidence="4" type="primary">resA_3</name>
    <name evidence="4" type="ORF">Pan44_14490</name>
</gene>
<proteinExistence type="predicted"/>
<dbReference type="InterPro" id="IPR050553">
    <property type="entry name" value="Thioredoxin_ResA/DsbE_sf"/>
</dbReference>
<name>A0A517SBE4_9PLAN</name>
<feature type="transmembrane region" description="Helical" evidence="2">
    <location>
        <begin position="45"/>
        <end position="69"/>
    </location>
</feature>
<dbReference type="PROSITE" id="PS00194">
    <property type="entry name" value="THIOREDOXIN_1"/>
    <property type="match status" value="1"/>
</dbReference>
<keyword evidence="2" id="KW-0812">Transmembrane</keyword>
<accession>A0A517SBE4</accession>
<dbReference type="GO" id="GO:0016491">
    <property type="term" value="F:oxidoreductase activity"/>
    <property type="evidence" value="ECO:0007669"/>
    <property type="project" value="InterPro"/>
</dbReference>
<keyword evidence="5" id="KW-1185">Reference proteome</keyword>
<feature type="domain" description="Thioredoxin" evidence="3">
    <location>
        <begin position="159"/>
        <end position="300"/>
    </location>
</feature>
<keyword evidence="2" id="KW-1133">Transmembrane helix</keyword>
<dbReference type="InterPro" id="IPR036249">
    <property type="entry name" value="Thioredoxin-like_sf"/>
</dbReference>
<evidence type="ECO:0000259" key="3">
    <source>
        <dbReference type="PROSITE" id="PS51352"/>
    </source>
</evidence>
<protein>
    <submittedName>
        <fullName evidence="4">Thiol-disulfide oxidoreductase ResA</fullName>
    </submittedName>
</protein>
<dbReference type="InterPro" id="IPR017937">
    <property type="entry name" value="Thioredoxin_CS"/>
</dbReference>
<keyword evidence="1" id="KW-0676">Redox-active center</keyword>
<dbReference type="RefSeq" id="WP_145028642.1">
    <property type="nucleotide sequence ID" value="NZ_CP036271.1"/>
</dbReference>
<dbReference type="Proteomes" id="UP000315700">
    <property type="component" value="Chromosome"/>
</dbReference>
<dbReference type="OrthoDB" id="288837at2"/>
<dbReference type="PANTHER" id="PTHR42852">
    <property type="entry name" value="THIOL:DISULFIDE INTERCHANGE PROTEIN DSBE"/>
    <property type="match status" value="1"/>
</dbReference>
<dbReference type="SUPFAM" id="SSF52833">
    <property type="entry name" value="Thioredoxin-like"/>
    <property type="match status" value="1"/>
</dbReference>
<dbReference type="EMBL" id="CP036271">
    <property type="protein sequence ID" value="QDT53432.1"/>
    <property type="molecule type" value="Genomic_DNA"/>
</dbReference>
<feature type="transmembrane region" description="Helical" evidence="2">
    <location>
        <begin position="12"/>
        <end position="33"/>
    </location>
</feature>
<feature type="transmembrane region" description="Helical" evidence="2">
    <location>
        <begin position="81"/>
        <end position="101"/>
    </location>
</feature>
<sequence length="303" mass="32894">MSTTLYNAWGSLMAGCAVLSLLASLAFLIRALFDWRNPFRNQRLAWSGLLAAGPFITTAVHLGMLYWVHGAEDEEVRQNRVISGIAATLLPVLILVVAQRLSQRRHSGGKNLAPFALAAAVPFVLAGIQSALLFRVHLPGVAREAQLANQAKVDDASIIQAGAPAPAFHLPTVDGATFDLSSQRGNVVLINFFATWCAPCVVELPLIEGAWNDYRDRRDFSVLVIGRGEKPDAVAAFRLAKQLTFPMAADPQGEVFSLFAREGIPRTYLIGRDGTVRLALTGFSRKEFEQLRGAIADELESSP</sequence>
<dbReference type="KEGG" id="ccos:Pan44_14490"/>
<evidence type="ECO:0000256" key="1">
    <source>
        <dbReference type="ARBA" id="ARBA00023284"/>
    </source>
</evidence>
<dbReference type="InterPro" id="IPR013766">
    <property type="entry name" value="Thioredoxin_domain"/>
</dbReference>
<dbReference type="PROSITE" id="PS51352">
    <property type="entry name" value="THIOREDOXIN_2"/>
    <property type="match status" value="1"/>
</dbReference>
<reference evidence="4 5" key="1">
    <citation type="submission" date="2019-02" db="EMBL/GenBank/DDBJ databases">
        <title>Deep-cultivation of Planctomycetes and their phenomic and genomic characterization uncovers novel biology.</title>
        <authorList>
            <person name="Wiegand S."/>
            <person name="Jogler M."/>
            <person name="Boedeker C."/>
            <person name="Pinto D."/>
            <person name="Vollmers J."/>
            <person name="Rivas-Marin E."/>
            <person name="Kohn T."/>
            <person name="Peeters S.H."/>
            <person name="Heuer A."/>
            <person name="Rast P."/>
            <person name="Oberbeckmann S."/>
            <person name="Bunk B."/>
            <person name="Jeske O."/>
            <person name="Meyerdierks A."/>
            <person name="Storesund J.E."/>
            <person name="Kallscheuer N."/>
            <person name="Luecker S."/>
            <person name="Lage O.M."/>
            <person name="Pohl T."/>
            <person name="Merkel B.J."/>
            <person name="Hornburger P."/>
            <person name="Mueller R.-W."/>
            <person name="Bruemmer F."/>
            <person name="Labrenz M."/>
            <person name="Spormann A.M."/>
            <person name="Op den Camp H."/>
            <person name="Overmann J."/>
            <person name="Amann R."/>
            <person name="Jetten M.S.M."/>
            <person name="Mascher T."/>
            <person name="Medema M.H."/>
            <person name="Devos D.P."/>
            <person name="Kaster A.-K."/>
            <person name="Ovreas L."/>
            <person name="Rohde M."/>
            <person name="Galperin M.Y."/>
            <person name="Jogler C."/>
        </authorList>
    </citation>
    <scope>NUCLEOTIDE SEQUENCE [LARGE SCALE GENOMIC DNA]</scope>
    <source>
        <strain evidence="4 5">Pan44</strain>
    </source>
</reference>
<dbReference type="InParanoid" id="A0A517SBE4"/>
<dbReference type="GO" id="GO:0016209">
    <property type="term" value="F:antioxidant activity"/>
    <property type="evidence" value="ECO:0007669"/>
    <property type="project" value="InterPro"/>
</dbReference>
<dbReference type="CDD" id="cd02966">
    <property type="entry name" value="TlpA_like_family"/>
    <property type="match status" value="1"/>
</dbReference>
<keyword evidence="2" id="KW-0472">Membrane</keyword>
<feature type="transmembrane region" description="Helical" evidence="2">
    <location>
        <begin position="113"/>
        <end position="134"/>
    </location>
</feature>
<dbReference type="AlphaFoldDB" id="A0A517SBE4"/>
<dbReference type="Gene3D" id="3.40.30.10">
    <property type="entry name" value="Glutaredoxin"/>
    <property type="match status" value="1"/>
</dbReference>
<evidence type="ECO:0000256" key="2">
    <source>
        <dbReference type="SAM" id="Phobius"/>
    </source>
</evidence>